<organism evidence="3 4">
    <name type="scientific">Rhynchospora tenuis</name>
    <dbReference type="NCBI Taxonomy" id="198213"/>
    <lineage>
        <taxon>Eukaryota</taxon>
        <taxon>Viridiplantae</taxon>
        <taxon>Streptophyta</taxon>
        <taxon>Embryophyta</taxon>
        <taxon>Tracheophyta</taxon>
        <taxon>Spermatophyta</taxon>
        <taxon>Magnoliopsida</taxon>
        <taxon>Liliopsida</taxon>
        <taxon>Poales</taxon>
        <taxon>Cyperaceae</taxon>
        <taxon>Cyperoideae</taxon>
        <taxon>Rhynchosporeae</taxon>
        <taxon>Rhynchospora</taxon>
    </lineage>
</organism>
<dbReference type="Pfam" id="PF00201">
    <property type="entry name" value="UDPGT"/>
    <property type="match status" value="1"/>
</dbReference>
<dbReference type="PANTHER" id="PTHR48047:SF19">
    <property type="entry name" value="GLYCOSYLTRANSFERASE"/>
    <property type="match status" value="1"/>
</dbReference>
<keyword evidence="2" id="KW-0808">Transferase</keyword>
<dbReference type="Proteomes" id="UP001210211">
    <property type="component" value="Unassembled WGS sequence"/>
</dbReference>
<dbReference type="GO" id="GO:0035251">
    <property type="term" value="F:UDP-glucosyltransferase activity"/>
    <property type="evidence" value="ECO:0007669"/>
    <property type="project" value="TreeGrafter"/>
</dbReference>
<dbReference type="EMBL" id="JAMRDG010000001">
    <property type="protein sequence ID" value="KAJ3707892.1"/>
    <property type="molecule type" value="Genomic_DNA"/>
</dbReference>
<name>A0AAD6F0B9_9POAL</name>
<evidence type="ECO:0000256" key="1">
    <source>
        <dbReference type="ARBA" id="ARBA00009995"/>
    </source>
</evidence>
<evidence type="ECO:0008006" key="5">
    <source>
        <dbReference type="Google" id="ProtNLM"/>
    </source>
</evidence>
<evidence type="ECO:0000313" key="3">
    <source>
        <dbReference type="EMBL" id="KAJ3707892.1"/>
    </source>
</evidence>
<protein>
    <recommendedName>
        <fullName evidence="5">Glycosyltransferase</fullName>
    </recommendedName>
</protein>
<sequence length="490" mass="54195">MASSNDTLANSNNVNLKKWRVFLIPYFARGHLIPMRDFAGLLSANHPDIEPTMVVTPGNTKFITSSLGQSNRSTQHPVQILTYPFPLIGLKPDIETVGIGKSTDSSAIDKAVHMARPGQEQVLQKYKPDAVIADVMFPWIAAIAADLGIPCLFFSSSGAFPILIIRFLLKMRTYLGIHDHVTVSGLPGPEIRMPVLELPTFVFENNNMQKPERAIKSWTDVFGFVVNTCHGLELEYCNEFKKTQARRAYFVGPVSVSCSMNQHNVIERGGEGETNCLRWLDNKEEQSVIFVGFGSQCYFKSAQLHELAMGLEESGQNFLWVVRGVDQSDEWIPEGWEERIANKGLVVRGWAPQLAILAHAAIGAFMTHCGWNSILEGTAAGVPMLTWPLAFEQFINEKLLVDVVGCAARLWEGGKRSTRETENELVPSMVIAHAVSRFMEPEGEHSSVHCKARELGAVVRSAMADGGSSMSDLSRLISDLINAMENKTCQ</sequence>
<comment type="caution">
    <text evidence="3">The sequence shown here is derived from an EMBL/GenBank/DDBJ whole genome shotgun (WGS) entry which is preliminary data.</text>
</comment>
<evidence type="ECO:0000313" key="4">
    <source>
        <dbReference type="Proteomes" id="UP001210211"/>
    </source>
</evidence>
<dbReference type="InterPro" id="IPR002213">
    <property type="entry name" value="UDP_glucos_trans"/>
</dbReference>
<dbReference type="AlphaFoldDB" id="A0AAD6F0B9"/>
<comment type="similarity">
    <text evidence="1">Belongs to the UDP-glycosyltransferase family.</text>
</comment>
<proteinExistence type="inferred from homology"/>
<keyword evidence="4" id="KW-1185">Reference proteome</keyword>
<reference evidence="3 4" key="1">
    <citation type="journal article" date="2022" name="Cell">
        <title>Repeat-based holocentromeres influence genome architecture and karyotype evolution.</title>
        <authorList>
            <person name="Hofstatter P.G."/>
            <person name="Thangavel G."/>
            <person name="Lux T."/>
            <person name="Neumann P."/>
            <person name="Vondrak T."/>
            <person name="Novak P."/>
            <person name="Zhang M."/>
            <person name="Costa L."/>
            <person name="Castellani M."/>
            <person name="Scott A."/>
            <person name="Toegelov H."/>
            <person name="Fuchs J."/>
            <person name="Mata-Sucre Y."/>
            <person name="Dias Y."/>
            <person name="Vanzela A.L.L."/>
            <person name="Huettel B."/>
            <person name="Almeida C.C.S."/>
            <person name="Simkova H."/>
            <person name="Souza G."/>
            <person name="Pedrosa-Harand A."/>
            <person name="Macas J."/>
            <person name="Mayer K.F.X."/>
            <person name="Houben A."/>
            <person name="Marques A."/>
        </authorList>
    </citation>
    <scope>NUCLEOTIDE SEQUENCE [LARGE SCALE GENOMIC DNA]</scope>
    <source>
        <strain evidence="3">RhyTen1mFocal</strain>
    </source>
</reference>
<dbReference type="FunFam" id="3.40.50.2000:FF:000063">
    <property type="entry name" value="Glycosyltransferase"/>
    <property type="match status" value="1"/>
</dbReference>
<evidence type="ECO:0000256" key="2">
    <source>
        <dbReference type="ARBA" id="ARBA00022679"/>
    </source>
</evidence>
<accession>A0AAD6F0B9</accession>
<dbReference type="Gene3D" id="3.40.50.2000">
    <property type="entry name" value="Glycogen Phosphorylase B"/>
    <property type="match status" value="2"/>
</dbReference>
<dbReference type="CDD" id="cd03784">
    <property type="entry name" value="GT1_Gtf-like"/>
    <property type="match status" value="1"/>
</dbReference>
<gene>
    <name evidence="3" type="ORF">LUZ61_011597</name>
</gene>
<dbReference type="PANTHER" id="PTHR48047">
    <property type="entry name" value="GLYCOSYLTRANSFERASE"/>
    <property type="match status" value="1"/>
</dbReference>
<dbReference type="SUPFAM" id="SSF53756">
    <property type="entry name" value="UDP-Glycosyltransferase/glycogen phosphorylase"/>
    <property type="match status" value="1"/>
</dbReference>